<evidence type="ECO:0000256" key="1">
    <source>
        <dbReference type="ARBA" id="ARBA00023125"/>
    </source>
</evidence>
<comment type="subcellular location">
    <subcellularLocation>
        <location evidence="2">Cytoplasm</location>
        <location evidence="2">Nucleoid</location>
    </subcellularLocation>
</comment>
<dbReference type="PANTHER" id="PTHR33449">
    <property type="entry name" value="NUCLEOID-ASSOCIATED PROTEIN YBAB"/>
    <property type="match status" value="1"/>
</dbReference>
<dbReference type="PANTHER" id="PTHR33449:SF1">
    <property type="entry name" value="NUCLEOID-ASSOCIATED PROTEIN YBAB"/>
    <property type="match status" value="1"/>
</dbReference>
<sequence>MAKGSGNNRYLRRAGGGLPGRSSMGGNANALAQAQELLAKAQAELAAATVEGTAGGGAVRITMSGEQKILGIKLEPDVVDPEDVEMLQDLIMAAIADATQKAAELQQKSFGAITGGLGLPGLGLG</sequence>
<feature type="region of interest" description="Disordered" evidence="3">
    <location>
        <begin position="1"/>
        <end position="26"/>
    </location>
</feature>
<dbReference type="EMBL" id="CP115149">
    <property type="protein sequence ID" value="WBL35988.1"/>
    <property type="molecule type" value="Genomic_DNA"/>
</dbReference>
<dbReference type="RefSeq" id="WP_270056513.1">
    <property type="nucleotide sequence ID" value="NZ_CP115149.1"/>
</dbReference>
<dbReference type="SUPFAM" id="SSF82607">
    <property type="entry name" value="YbaB-like"/>
    <property type="match status" value="1"/>
</dbReference>
<evidence type="ECO:0000256" key="3">
    <source>
        <dbReference type="SAM" id="MobiDB-lite"/>
    </source>
</evidence>
<proteinExistence type="inferred from homology"/>
<keyword evidence="1 2" id="KW-0238">DNA-binding</keyword>
<dbReference type="HAMAP" id="MF_00274">
    <property type="entry name" value="DNA_YbaB_EbfC"/>
    <property type="match status" value="1"/>
</dbReference>
<comment type="subunit">
    <text evidence="2">Homodimer.</text>
</comment>
<name>A0ABY7M8K2_9CHLR</name>
<accession>A0ABY7M8K2</accession>
<comment type="function">
    <text evidence="2">Binds to DNA and alters its conformation. May be involved in regulation of gene expression, nucleoid organization and DNA protection.</text>
</comment>
<keyword evidence="5" id="KW-1185">Reference proteome</keyword>
<evidence type="ECO:0000256" key="2">
    <source>
        <dbReference type="HAMAP-Rule" id="MF_00274"/>
    </source>
</evidence>
<organism evidence="4 5">
    <name type="scientific">Tepidiforma flava</name>
    <dbReference type="NCBI Taxonomy" id="3004094"/>
    <lineage>
        <taxon>Bacteria</taxon>
        <taxon>Bacillati</taxon>
        <taxon>Chloroflexota</taxon>
        <taxon>Tepidiformia</taxon>
        <taxon>Tepidiformales</taxon>
        <taxon>Tepidiformaceae</taxon>
        <taxon>Tepidiforma</taxon>
    </lineage>
</organism>
<gene>
    <name evidence="4" type="ORF">O0235_14660</name>
</gene>
<reference evidence="4 5" key="1">
    <citation type="journal article" date="2023" name="ISME J.">
        <title>Thermophilic Dehalococcoidia with unusual traits shed light on an unexpected past.</title>
        <authorList>
            <person name="Palmer M."/>
            <person name="Covington J.K."/>
            <person name="Zhou E.M."/>
            <person name="Thomas S.C."/>
            <person name="Habib N."/>
            <person name="Seymour C.O."/>
            <person name="Lai D."/>
            <person name="Johnston J."/>
            <person name="Hashimi A."/>
            <person name="Jiao J.Y."/>
            <person name="Muok A.R."/>
            <person name="Liu L."/>
            <person name="Xian W.D."/>
            <person name="Zhi X.Y."/>
            <person name="Li M.M."/>
            <person name="Silva L.P."/>
            <person name="Bowen B.P."/>
            <person name="Louie K."/>
            <person name="Briegel A."/>
            <person name="Pett-Ridge J."/>
            <person name="Weber P.K."/>
            <person name="Tocheva E.I."/>
            <person name="Woyke T."/>
            <person name="Northen T.R."/>
            <person name="Mayali X."/>
            <person name="Li W.J."/>
            <person name="Hedlund B.P."/>
        </authorList>
    </citation>
    <scope>NUCLEOTIDE SEQUENCE [LARGE SCALE GENOMIC DNA]</scope>
    <source>
        <strain evidence="4 5">YIM 72310</strain>
    </source>
</reference>
<evidence type="ECO:0000313" key="4">
    <source>
        <dbReference type="EMBL" id="WBL35988.1"/>
    </source>
</evidence>
<dbReference type="InterPro" id="IPR036894">
    <property type="entry name" value="YbaB-like_sf"/>
</dbReference>
<dbReference type="InterPro" id="IPR004401">
    <property type="entry name" value="YbaB/EbfC"/>
</dbReference>
<protein>
    <recommendedName>
        <fullName evidence="2">Nucleoid-associated protein O0235_14660</fullName>
    </recommendedName>
</protein>
<dbReference type="NCBIfam" id="TIGR00103">
    <property type="entry name" value="DNA_YbaB_EbfC"/>
    <property type="match status" value="1"/>
</dbReference>
<evidence type="ECO:0000313" key="5">
    <source>
        <dbReference type="Proteomes" id="UP001212803"/>
    </source>
</evidence>
<dbReference type="Pfam" id="PF02575">
    <property type="entry name" value="YbaB_DNA_bd"/>
    <property type="match status" value="1"/>
</dbReference>
<keyword evidence="2" id="KW-0963">Cytoplasm</keyword>
<comment type="similarity">
    <text evidence="2">Belongs to the YbaB/EbfC family.</text>
</comment>
<dbReference type="Proteomes" id="UP001212803">
    <property type="component" value="Chromosome"/>
</dbReference>
<dbReference type="Gene3D" id="3.30.1310.10">
    <property type="entry name" value="Nucleoid-associated protein YbaB-like domain"/>
    <property type="match status" value="1"/>
</dbReference>